<evidence type="ECO:0000256" key="5">
    <source>
        <dbReference type="ARBA" id="ARBA00022512"/>
    </source>
</evidence>
<evidence type="ECO:0000256" key="14">
    <source>
        <dbReference type="ARBA" id="ARBA00023228"/>
    </source>
</evidence>
<keyword evidence="22" id="KW-1185">Reference proteome</keyword>
<dbReference type="Proteomes" id="UP000290289">
    <property type="component" value="Chromosome 16"/>
</dbReference>
<evidence type="ECO:0000256" key="16">
    <source>
        <dbReference type="ARBA" id="ARBA00038043"/>
    </source>
</evidence>
<comment type="similarity">
    <text evidence="3">Belongs to the glycosyl hydrolase 79 family.</text>
</comment>
<evidence type="ECO:0000313" key="21">
    <source>
        <dbReference type="EMBL" id="RXH69984.1"/>
    </source>
</evidence>
<dbReference type="EMBL" id="RDQH01000342">
    <property type="protein sequence ID" value="RXH69984.1"/>
    <property type="molecule type" value="Genomic_DNA"/>
</dbReference>
<evidence type="ECO:0000256" key="7">
    <source>
        <dbReference type="ARBA" id="ARBA00022614"/>
    </source>
</evidence>
<evidence type="ECO:0000256" key="11">
    <source>
        <dbReference type="ARBA" id="ARBA00022927"/>
    </source>
</evidence>
<name>A0A498HI34_MALDO</name>
<evidence type="ECO:0000313" key="22">
    <source>
        <dbReference type="Proteomes" id="UP000290289"/>
    </source>
</evidence>
<dbReference type="FunFam" id="1.20.5.110:FF:000031">
    <property type="entry name" value="SNAP25 homologous protein SNAP33"/>
    <property type="match status" value="1"/>
</dbReference>
<dbReference type="GO" id="GO:0004566">
    <property type="term" value="F:beta-glucuronidase activity"/>
    <property type="evidence" value="ECO:0007669"/>
    <property type="project" value="TreeGrafter"/>
</dbReference>
<proteinExistence type="inferred from homology"/>
<evidence type="ECO:0000256" key="17">
    <source>
        <dbReference type="ARBA" id="ARBA00055929"/>
    </source>
</evidence>
<dbReference type="InterPro" id="IPR017853">
    <property type="entry name" value="GH"/>
</dbReference>
<feature type="transmembrane region" description="Helical" evidence="19">
    <location>
        <begin position="365"/>
        <end position="386"/>
    </location>
</feature>
<dbReference type="GO" id="GO:0005484">
    <property type="term" value="F:SNAP receptor activity"/>
    <property type="evidence" value="ECO:0007669"/>
    <property type="project" value="InterPro"/>
</dbReference>
<dbReference type="GO" id="GO:0005765">
    <property type="term" value="C:lysosomal membrane"/>
    <property type="evidence" value="ECO:0007669"/>
    <property type="project" value="UniProtKB-SubCell"/>
</dbReference>
<dbReference type="InterPro" id="IPR001611">
    <property type="entry name" value="Leu-rich_rpt"/>
</dbReference>
<dbReference type="Pfam" id="PF03662">
    <property type="entry name" value="Glyco_hydro_79n"/>
    <property type="match status" value="1"/>
</dbReference>
<dbReference type="GO" id="GO:0016192">
    <property type="term" value="P:vesicle-mediated transport"/>
    <property type="evidence" value="ECO:0007669"/>
    <property type="project" value="UniProtKB-ARBA"/>
</dbReference>
<comment type="caution">
    <text evidence="21">The sequence shown here is derived from an EMBL/GenBank/DDBJ whole genome shotgun (WGS) entry which is preliminary data.</text>
</comment>
<dbReference type="FunFam" id="3.20.20.80:FF:000023">
    <property type="entry name" value="heparanase-like protein 3"/>
    <property type="match status" value="1"/>
</dbReference>
<feature type="compositionally biased region" description="Basic and acidic residues" evidence="18">
    <location>
        <begin position="182"/>
        <end position="192"/>
    </location>
</feature>
<keyword evidence="6" id="KW-0964">Secreted</keyword>
<evidence type="ECO:0000256" key="3">
    <source>
        <dbReference type="ARBA" id="ARBA00009800"/>
    </source>
</evidence>
<dbReference type="InterPro" id="IPR044766">
    <property type="entry name" value="NPSN/SNAP25-like_N_SNARE"/>
</dbReference>
<evidence type="ECO:0000256" key="13">
    <source>
        <dbReference type="ARBA" id="ARBA00023180"/>
    </source>
</evidence>
<evidence type="ECO:0000256" key="12">
    <source>
        <dbReference type="ARBA" id="ARBA00023136"/>
    </source>
</evidence>
<dbReference type="SMART" id="SM00369">
    <property type="entry name" value="LRR_TYP"/>
    <property type="match status" value="3"/>
</dbReference>
<keyword evidence="9" id="KW-0677">Repeat</keyword>
<dbReference type="GO" id="GO:0031201">
    <property type="term" value="C:SNARE complex"/>
    <property type="evidence" value="ECO:0007669"/>
    <property type="project" value="InterPro"/>
</dbReference>
<keyword evidence="5" id="KW-0134">Cell wall</keyword>
<dbReference type="FunFam" id="3.80.10.10:FF:000400">
    <property type="entry name" value="Nuclear pore complex protein NUP107"/>
    <property type="match status" value="1"/>
</dbReference>
<dbReference type="Pfam" id="PF00560">
    <property type="entry name" value="LRR_1"/>
    <property type="match status" value="3"/>
</dbReference>
<dbReference type="Pfam" id="PF13855">
    <property type="entry name" value="LRR_8"/>
    <property type="match status" value="1"/>
</dbReference>
<keyword evidence="8" id="KW-0732">Signal</keyword>
<evidence type="ECO:0000256" key="1">
    <source>
        <dbReference type="ARBA" id="ARBA00004191"/>
    </source>
</evidence>
<evidence type="ECO:0000256" key="9">
    <source>
        <dbReference type="ARBA" id="ARBA00022737"/>
    </source>
</evidence>
<dbReference type="InterPro" id="IPR032675">
    <property type="entry name" value="LRR_dom_sf"/>
</dbReference>
<evidence type="ECO:0000256" key="18">
    <source>
        <dbReference type="SAM" id="MobiDB-lite"/>
    </source>
</evidence>
<keyword evidence="19" id="KW-0812">Transmembrane</keyword>
<dbReference type="SUPFAM" id="SSF51445">
    <property type="entry name" value="(Trans)glycosidases"/>
    <property type="match status" value="1"/>
</dbReference>
<dbReference type="CDD" id="cd15841">
    <property type="entry name" value="SNARE_Qc"/>
    <property type="match status" value="1"/>
</dbReference>
<dbReference type="PROSITE" id="PS50192">
    <property type="entry name" value="T_SNARE"/>
    <property type="match status" value="1"/>
</dbReference>
<feature type="region of interest" description="Disordered" evidence="18">
    <location>
        <begin position="307"/>
        <end position="339"/>
    </location>
</feature>
<comment type="similarity">
    <text evidence="2">Belongs to the SNAP-25 family.</text>
</comment>
<evidence type="ECO:0000256" key="15">
    <source>
        <dbReference type="ARBA" id="ARBA00023765"/>
    </source>
</evidence>
<evidence type="ECO:0000256" key="4">
    <source>
        <dbReference type="ARBA" id="ARBA00022448"/>
    </source>
</evidence>
<keyword evidence="10" id="KW-0378">Hydrolase</keyword>
<keyword evidence="11" id="KW-0653">Protein transport</keyword>
<keyword evidence="7" id="KW-0433">Leucine-rich repeat</keyword>
<comment type="function">
    <text evidence="17">Endoglycosidase which is a cell surface and extracellular matrix-degrading enzyme. Cleaves heparan sulfate proteoglycans (HSPGs) into heparan sulfate side chains and core proteoglycans.</text>
</comment>
<dbReference type="SUPFAM" id="SSF52058">
    <property type="entry name" value="L domain-like"/>
    <property type="match status" value="1"/>
</dbReference>
<feature type="region of interest" description="Disordered" evidence="18">
    <location>
        <begin position="131"/>
        <end position="194"/>
    </location>
</feature>
<feature type="domain" description="T-SNARE coiled-coil homology" evidence="20">
    <location>
        <begin position="184"/>
        <end position="246"/>
    </location>
</feature>
<organism evidence="21 22">
    <name type="scientific">Malus domestica</name>
    <name type="common">Apple</name>
    <name type="synonym">Pyrus malus</name>
    <dbReference type="NCBI Taxonomy" id="3750"/>
    <lineage>
        <taxon>Eukaryota</taxon>
        <taxon>Viridiplantae</taxon>
        <taxon>Streptophyta</taxon>
        <taxon>Embryophyta</taxon>
        <taxon>Tracheophyta</taxon>
        <taxon>Spermatophyta</taxon>
        <taxon>Magnoliopsida</taxon>
        <taxon>eudicotyledons</taxon>
        <taxon>Gunneridae</taxon>
        <taxon>Pentapetalae</taxon>
        <taxon>rosids</taxon>
        <taxon>fabids</taxon>
        <taxon>Rosales</taxon>
        <taxon>Rosaceae</taxon>
        <taxon>Amygdaloideae</taxon>
        <taxon>Maleae</taxon>
        <taxon>Malus</taxon>
    </lineage>
</organism>
<keyword evidence="19" id="KW-1133">Transmembrane helix</keyword>
<dbReference type="InterPro" id="IPR005199">
    <property type="entry name" value="Glyco_hydro_79"/>
</dbReference>
<evidence type="ECO:0000256" key="8">
    <source>
        <dbReference type="ARBA" id="ARBA00022729"/>
    </source>
</evidence>
<dbReference type="SMART" id="SM00397">
    <property type="entry name" value="t_SNARE"/>
    <property type="match status" value="2"/>
</dbReference>
<gene>
    <name evidence="21" type="ORF">DVH24_007240</name>
</gene>
<dbReference type="GO" id="GO:0009505">
    <property type="term" value="C:plant-type cell wall"/>
    <property type="evidence" value="ECO:0007669"/>
    <property type="project" value="TreeGrafter"/>
</dbReference>
<keyword evidence="12 19" id="KW-0472">Membrane</keyword>
<evidence type="ECO:0000259" key="20">
    <source>
        <dbReference type="PROSITE" id="PS50192"/>
    </source>
</evidence>
<accession>A0A498HI34</accession>
<dbReference type="InterPro" id="IPR003591">
    <property type="entry name" value="Leu-rich_rpt_typical-subtyp"/>
</dbReference>
<dbReference type="Gene3D" id="3.80.10.10">
    <property type="entry name" value="Ribonuclease Inhibitor"/>
    <property type="match status" value="2"/>
</dbReference>
<dbReference type="AlphaFoldDB" id="A0A498HI34"/>
<feature type="compositionally biased region" description="Basic and acidic residues" evidence="18">
    <location>
        <begin position="149"/>
        <end position="159"/>
    </location>
</feature>
<reference evidence="21 22" key="1">
    <citation type="submission" date="2018-10" db="EMBL/GenBank/DDBJ databases">
        <title>A high-quality apple genome assembly.</title>
        <authorList>
            <person name="Hu J."/>
        </authorList>
    </citation>
    <scope>NUCLEOTIDE SEQUENCE [LARGE SCALE GENOMIC DNA]</scope>
    <source>
        <strain evidence="22">cv. HFTH1</strain>
        <tissue evidence="21">Young leaf</tissue>
    </source>
</reference>
<feature type="compositionally biased region" description="Basic and acidic residues" evidence="18">
    <location>
        <begin position="320"/>
        <end position="339"/>
    </location>
</feature>
<protein>
    <recommendedName>
        <fullName evidence="20">t-SNARE coiled-coil homology domain-containing protein</fullName>
    </recommendedName>
</protein>
<dbReference type="InterPro" id="IPR000727">
    <property type="entry name" value="T_SNARE_dom"/>
</dbReference>
<comment type="similarity">
    <text evidence="16">Belongs to the polygalacturonase-inhibiting protein family.</text>
</comment>
<dbReference type="Gene3D" id="1.20.5.110">
    <property type="match status" value="2"/>
</dbReference>
<comment type="subcellular location">
    <subcellularLocation>
        <location evidence="15">Lysosome membrane</location>
        <topology evidence="15">Peripheral membrane protein</topology>
    </subcellularLocation>
    <subcellularLocation>
        <location evidence="1">Secreted</location>
        <location evidence="1">Cell wall</location>
    </subcellularLocation>
</comment>
<dbReference type="CDD" id="cd15861">
    <property type="entry name" value="SNARE_SNAP25N_23N_29N_SEC9N"/>
    <property type="match status" value="1"/>
</dbReference>
<evidence type="ECO:0000256" key="10">
    <source>
        <dbReference type="ARBA" id="ARBA00022801"/>
    </source>
</evidence>
<dbReference type="GO" id="GO:0015031">
    <property type="term" value="P:protein transport"/>
    <property type="evidence" value="ECO:0007669"/>
    <property type="project" value="UniProtKB-KW"/>
</dbReference>
<evidence type="ECO:0000256" key="6">
    <source>
        <dbReference type="ARBA" id="ARBA00022525"/>
    </source>
</evidence>
<sequence length="1213" mass="135447">MFGSKKSPAKIAQADSDAGKNVLNPARRTSSEPMLVTPDFSNEKKPLEQQSMQELEKYAVNKAEETTKSVNNCLRIAEDIRGDATRTLDMLHQQGEQITRTHMAAVDIDKDLSRGEKILNNLGGMFSMPWKPKKTKDISGPDFSLAAPKKADPQQKEKLGIAPKGRSAPATPPPEGSGALQKVEHEKAKQEDALSDLSNILGDLKGMAMDMGSEIDRQNKAIDNLSDDVDELNCRVKGANQLFISLLFVTSAAAPISNPINVTPRNPHHHRNCDHPTSVSEWSSAQLRSLCLELTHHRIVHGYLPLSPPPLSSSSPSQPAHDDHQDQDGHQIDPRYGVEKRLVPSGASSNLGGWRRRYRHHTTMALRLPFAAFSLVLLIVFPPLLLDAKTLKRDMKALNEIKASLGWRVVYAWVGDDPCGDGDLPPWSGVTCSTQGDYRVVTELEVYAVSIVGPFPTAVTNLLDLTRLNLRWNKLQDVIPPEIGELKSLTHLHLSFNSFKGEIPKELANLPELRYLYLQENRLVGRIPPELGTLQNLRHLDVGNNHLVGTIRELIRIEGCFPALRNLYLNNNYLTGGIPAQLASLSKLEILYLSYNKMSGIVPLGLSHIPRLTYLDHNQFSGRIPDAFYKHPFLKDMYIEGNAFRPGVKPLGIHKVLELTDSEFLVRGGAIFFICVSWFSLGLAEYVEVRVKGVTFIATTDDNFICATLDWWPADKCDYDQCPWGKAGTFNLDLSNKILHNAVKAFNPMRIRVGGSLQDQVRYGVGFGDKSCNRFKKNDSGLFGFSEACLHNKRWDELNQFFNKTKAKVTFGLNALHGKKVSSEDKSLRIGDWNAQNSRDLMEYTIAKGYEIDSYELGNELSGSGVSARIESEQYAKDMKKLKEVVTELYPDASNRPKVLGPAGFYDKKWFENFLQATGPGVVDGVTHHLYNLGAGVDPELIDKVQDPFFLSEIAQTFYDLSNTIQQFGPWSEAWVGEAGGAYNSGGKDVSHTFADGFWYLDQLGMTSTYNHKVYCRQALIGGNYALLNTTTFIPNPDYYGALLWHRLMGTRVLSTMNFGSPYLRAYCHCTKNQKGVTLLLINMSNATTFDVAVLPDYNLYPRQILTTRKYGANDEPEREEYHLTPEGGNIQSDVVLLNGTPLKLTNSSDIPEMKPKLVDPTSTISVAADSIVFDEILRHRTRRLKSPAASTTCRKLSFSKRKGNPNWFRRQL</sequence>
<keyword evidence="14" id="KW-0458">Lysosome</keyword>
<keyword evidence="4" id="KW-0813">Transport</keyword>
<dbReference type="Gene3D" id="3.20.20.80">
    <property type="entry name" value="Glycosidases"/>
    <property type="match status" value="1"/>
</dbReference>
<dbReference type="SUPFAM" id="SSF58038">
    <property type="entry name" value="SNARE fusion complex"/>
    <property type="match status" value="2"/>
</dbReference>
<feature type="region of interest" description="Disordered" evidence="18">
    <location>
        <begin position="1"/>
        <end position="46"/>
    </location>
</feature>
<dbReference type="PANTHER" id="PTHR14363:SF13">
    <property type="entry name" value="OS07G0598400 PROTEIN"/>
    <property type="match status" value="1"/>
</dbReference>
<dbReference type="PANTHER" id="PTHR14363">
    <property type="entry name" value="HEPARANASE-RELATED"/>
    <property type="match status" value="1"/>
</dbReference>
<evidence type="ECO:0000256" key="2">
    <source>
        <dbReference type="ARBA" id="ARBA00009480"/>
    </source>
</evidence>
<evidence type="ECO:0000256" key="19">
    <source>
        <dbReference type="SAM" id="Phobius"/>
    </source>
</evidence>
<keyword evidence="13" id="KW-0325">Glycoprotein</keyword>